<dbReference type="InterPro" id="IPR002347">
    <property type="entry name" value="SDR_fam"/>
</dbReference>
<dbReference type="Proteomes" id="UP000308768">
    <property type="component" value="Unassembled WGS sequence"/>
</dbReference>
<evidence type="ECO:0000256" key="1">
    <source>
        <dbReference type="ARBA" id="ARBA00006484"/>
    </source>
</evidence>
<dbReference type="Pfam" id="PF13561">
    <property type="entry name" value="adh_short_C2"/>
    <property type="match status" value="1"/>
</dbReference>
<name>A0A4U0VXC7_9PEZI</name>
<dbReference type="SUPFAM" id="SSF51735">
    <property type="entry name" value="NAD(P)-binding Rossmann-fold domains"/>
    <property type="match status" value="1"/>
</dbReference>
<dbReference type="InterPro" id="IPR003560">
    <property type="entry name" value="DHB_DH"/>
</dbReference>
<dbReference type="InterPro" id="IPR036291">
    <property type="entry name" value="NAD(P)-bd_dom_sf"/>
</dbReference>
<accession>A0A4U0VXC7</accession>
<dbReference type="EMBL" id="NAJN01002310">
    <property type="protein sequence ID" value="TKA54397.1"/>
    <property type="molecule type" value="Genomic_DNA"/>
</dbReference>
<gene>
    <name evidence="3" type="ORF">B0A49_12185</name>
</gene>
<dbReference type="STRING" id="331657.A0A4U0VXC7"/>
<dbReference type="Gene3D" id="3.40.50.720">
    <property type="entry name" value="NAD(P)-binding Rossmann-like Domain"/>
    <property type="match status" value="1"/>
</dbReference>
<evidence type="ECO:0008006" key="5">
    <source>
        <dbReference type="Google" id="ProtNLM"/>
    </source>
</evidence>
<protein>
    <recommendedName>
        <fullName evidence="5">3-oxoacyl-[acyl-carrier-protein] reductase FabG</fullName>
    </recommendedName>
</protein>
<dbReference type="OrthoDB" id="10253736at2759"/>
<sequence length="163" mass="17521">MELAQFQNTIGINLTGSFLFAKHFLRQVSGDSPIPPRVVITGSTAGKYGEQGHADYASSKSALQYGFLLSLKNEIVKHHPQGRANAVAPGWVSTPMATESMKNPETRYKALGTTPMRKIASPEDVVDSLLFLAGRCSGHITGQCVMVEGGMEGRVLNSKEDLA</sequence>
<comment type="caution">
    <text evidence="3">The sequence shown here is derived from an EMBL/GenBank/DDBJ whole genome shotgun (WGS) entry which is preliminary data.</text>
</comment>
<evidence type="ECO:0000313" key="4">
    <source>
        <dbReference type="Proteomes" id="UP000308768"/>
    </source>
</evidence>
<proteinExistence type="inferred from homology"/>
<comment type="similarity">
    <text evidence="1">Belongs to the short-chain dehydrogenases/reductases (SDR) family.</text>
</comment>
<dbReference type="PANTHER" id="PTHR24321:SF8">
    <property type="entry name" value="ESTRADIOL 17-BETA-DEHYDROGENASE 8-RELATED"/>
    <property type="match status" value="1"/>
</dbReference>
<keyword evidence="4" id="KW-1185">Reference proteome</keyword>
<dbReference type="PANTHER" id="PTHR24321">
    <property type="entry name" value="DEHYDROGENASES, SHORT CHAIN"/>
    <property type="match status" value="1"/>
</dbReference>
<keyword evidence="2" id="KW-0560">Oxidoreductase</keyword>
<organism evidence="3 4">
    <name type="scientific">Cryomyces minteri</name>
    <dbReference type="NCBI Taxonomy" id="331657"/>
    <lineage>
        <taxon>Eukaryota</taxon>
        <taxon>Fungi</taxon>
        <taxon>Dikarya</taxon>
        <taxon>Ascomycota</taxon>
        <taxon>Pezizomycotina</taxon>
        <taxon>Dothideomycetes</taxon>
        <taxon>Dothideomycetes incertae sedis</taxon>
        <taxon>Cryomyces</taxon>
    </lineage>
</organism>
<dbReference type="CDD" id="cd05233">
    <property type="entry name" value="SDR_c"/>
    <property type="match status" value="1"/>
</dbReference>
<evidence type="ECO:0000256" key="2">
    <source>
        <dbReference type="ARBA" id="ARBA00023002"/>
    </source>
</evidence>
<dbReference type="GO" id="GO:0008667">
    <property type="term" value="F:2,3-dihydro-2,3-dihydroxybenzoate dehydrogenase activity"/>
    <property type="evidence" value="ECO:0007669"/>
    <property type="project" value="InterPro"/>
</dbReference>
<dbReference type="PRINTS" id="PR01397">
    <property type="entry name" value="DHBDHDRGNASE"/>
</dbReference>
<evidence type="ECO:0000313" key="3">
    <source>
        <dbReference type="EMBL" id="TKA54397.1"/>
    </source>
</evidence>
<dbReference type="GO" id="GO:0019290">
    <property type="term" value="P:siderophore biosynthetic process"/>
    <property type="evidence" value="ECO:0007669"/>
    <property type="project" value="InterPro"/>
</dbReference>
<dbReference type="AlphaFoldDB" id="A0A4U0VXC7"/>
<reference evidence="3 4" key="1">
    <citation type="submission" date="2017-03" db="EMBL/GenBank/DDBJ databases">
        <title>Genomes of endolithic fungi from Antarctica.</title>
        <authorList>
            <person name="Coleine C."/>
            <person name="Masonjones S."/>
            <person name="Stajich J.E."/>
        </authorList>
    </citation>
    <scope>NUCLEOTIDE SEQUENCE [LARGE SCALE GENOMIC DNA]</scope>
    <source>
        <strain evidence="3 4">CCFEE 5187</strain>
    </source>
</reference>